<dbReference type="NCBIfam" id="TIGR02937">
    <property type="entry name" value="sigma70-ECF"/>
    <property type="match status" value="1"/>
</dbReference>
<dbReference type="Gene3D" id="3.10.450.50">
    <property type="match status" value="1"/>
</dbReference>
<dbReference type="NCBIfam" id="TIGR02960">
    <property type="entry name" value="SigX5"/>
    <property type="match status" value="1"/>
</dbReference>
<dbReference type="InterPro" id="IPR032710">
    <property type="entry name" value="NTF2-like_dom_sf"/>
</dbReference>
<dbReference type="InterPro" id="IPR013324">
    <property type="entry name" value="RNA_pol_sigma_r3/r4-like"/>
</dbReference>
<gene>
    <name evidence="11" type="ORF">HGB48_34090</name>
</gene>
<dbReference type="InterPro" id="IPR000838">
    <property type="entry name" value="RNA_pol_sigma70_ECF_CS"/>
</dbReference>
<keyword evidence="6 7" id="KW-0804">Transcription</keyword>
<reference evidence="11 12" key="1">
    <citation type="submission" date="2020-04" db="EMBL/GenBank/DDBJ databases">
        <title>MicrobeNet Type strains.</title>
        <authorList>
            <person name="Nicholson A.C."/>
        </authorList>
    </citation>
    <scope>NUCLEOTIDE SEQUENCE [LARGE SCALE GENOMIC DNA]</scope>
    <source>
        <strain evidence="11 12">ATCC BAA-277</strain>
    </source>
</reference>
<feature type="domain" description="RNA polymerase sigma-70 region 2" evidence="8">
    <location>
        <begin position="17"/>
        <end position="82"/>
    </location>
</feature>
<dbReference type="Pfam" id="PF12680">
    <property type="entry name" value="SnoaL_2"/>
    <property type="match status" value="1"/>
</dbReference>
<dbReference type="GO" id="GO:0006352">
    <property type="term" value="P:DNA-templated transcription initiation"/>
    <property type="evidence" value="ECO:0007669"/>
    <property type="project" value="InterPro"/>
</dbReference>
<evidence type="ECO:0000256" key="6">
    <source>
        <dbReference type="ARBA" id="ARBA00023163"/>
    </source>
</evidence>
<dbReference type="EMBL" id="JAAXPI010000095">
    <property type="protein sequence ID" value="NKZ08734.1"/>
    <property type="molecule type" value="Genomic_DNA"/>
</dbReference>
<keyword evidence="4 7" id="KW-0731">Sigma factor</keyword>
<dbReference type="Gene3D" id="1.10.1740.10">
    <property type="match status" value="1"/>
</dbReference>
<dbReference type="InterPro" id="IPR037401">
    <property type="entry name" value="SnoaL-like"/>
</dbReference>
<dbReference type="InterPro" id="IPR014284">
    <property type="entry name" value="RNA_pol_sigma-70_dom"/>
</dbReference>
<dbReference type="GO" id="GO:0006950">
    <property type="term" value="P:response to stress"/>
    <property type="evidence" value="ECO:0007669"/>
    <property type="project" value="UniProtKB-ARBA"/>
</dbReference>
<evidence type="ECO:0000256" key="2">
    <source>
        <dbReference type="ARBA" id="ARBA00011344"/>
    </source>
</evidence>
<dbReference type="SUPFAM" id="SSF88659">
    <property type="entry name" value="Sigma3 and sigma4 domains of RNA polymerase sigma factors"/>
    <property type="match status" value="1"/>
</dbReference>
<dbReference type="SUPFAM" id="SSF54427">
    <property type="entry name" value="NTF2-like"/>
    <property type="match status" value="1"/>
</dbReference>
<sequence length="325" mass="35883">MANSTIESDRDFQELADPYRRELLAHCYRMLGSIHDAEDLVQETFLRAWRSYGDFEGRSSLRTWLYRIATNACLTAIDQRGRRPMPSGLGAPSDEPERPVVASPEVPWLEPAPDPVLGADAADPATIVAARESTRLAFVAALQHLPAKQRVVLILRDVLKWRAAEVAELLGTSTAAVNSALQRARAQLERDAPLRDELVEPTDPDQRELLEQYAKAFEDADITGLIELFKKDVVWEMPPFPEWFVGADAVVRLILAQCGPAPGDIRMVPAAANGQPAFGLYMRDEEGVHRAYQLQVLSVTGDGVAHVSAFFDTSLFPLFGLAGHL</sequence>
<comment type="caution">
    <text evidence="11">The sequence shown here is derived from an EMBL/GenBank/DDBJ whole genome shotgun (WGS) entry which is preliminary data.</text>
</comment>
<dbReference type="SUPFAM" id="SSF88946">
    <property type="entry name" value="Sigma2 domain of RNA polymerase sigma factors"/>
    <property type="match status" value="1"/>
</dbReference>
<dbReference type="InterPro" id="IPR014305">
    <property type="entry name" value="RNA_pol_sigma-G_actinobac"/>
</dbReference>
<dbReference type="InterPro" id="IPR007627">
    <property type="entry name" value="RNA_pol_sigma70_r2"/>
</dbReference>
<dbReference type="Pfam" id="PF04542">
    <property type="entry name" value="Sigma70_r2"/>
    <property type="match status" value="1"/>
</dbReference>
<evidence type="ECO:0000313" key="12">
    <source>
        <dbReference type="Proteomes" id="UP000579250"/>
    </source>
</evidence>
<evidence type="ECO:0000313" key="11">
    <source>
        <dbReference type="EMBL" id="NKZ08734.1"/>
    </source>
</evidence>
<dbReference type="InterPro" id="IPR013249">
    <property type="entry name" value="RNA_pol_sigma70_r4_t2"/>
</dbReference>
<dbReference type="CDD" id="cd06171">
    <property type="entry name" value="Sigma70_r4"/>
    <property type="match status" value="1"/>
</dbReference>
<dbReference type="PROSITE" id="PS01063">
    <property type="entry name" value="SIGMA70_ECF"/>
    <property type="match status" value="1"/>
</dbReference>
<keyword evidence="3 7" id="KW-0805">Transcription regulation</keyword>
<proteinExistence type="inferred from homology"/>
<comment type="similarity">
    <text evidence="1 7">Belongs to the sigma-70 factor family. ECF subfamily.</text>
</comment>
<evidence type="ECO:0000256" key="4">
    <source>
        <dbReference type="ARBA" id="ARBA00023082"/>
    </source>
</evidence>
<evidence type="ECO:0000256" key="5">
    <source>
        <dbReference type="ARBA" id="ARBA00023125"/>
    </source>
</evidence>
<dbReference type="InterPro" id="IPR013325">
    <property type="entry name" value="RNA_pol_sigma_r2"/>
</dbReference>
<feature type="domain" description="SnoaL-like" evidence="10">
    <location>
        <begin position="211"/>
        <end position="270"/>
    </location>
</feature>
<dbReference type="InterPro" id="IPR039425">
    <property type="entry name" value="RNA_pol_sigma-70-like"/>
</dbReference>
<dbReference type="GO" id="GO:0003677">
    <property type="term" value="F:DNA binding"/>
    <property type="evidence" value="ECO:0007669"/>
    <property type="project" value="UniProtKB-KW"/>
</dbReference>
<keyword evidence="12" id="KW-1185">Reference proteome</keyword>
<evidence type="ECO:0000259" key="8">
    <source>
        <dbReference type="Pfam" id="PF04542"/>
    </source>
</evidence>
<comment type="subunit">
    <text evidence="2">Interacts transiently with the RNA polymerase catalytic core formed by RpoA, RpoB, RpoC and RpoZ (2 alpha, 1 beta, 1 beta' and 1 omega subunit) to form the RNA polymerase holoenzyme that can initiate transcription.</text>
</comment>
<dbReference type="RefSeq" id="WP_067639612.1">
    <property type="nucleotide sequence ID" value="NZ_JAAXPI010000095.1"/>
</dbReference>
<keyword evidence="5 7" id="KW-0238">DNA-binding</keyword>
<dbReference type="Pfam" id="PF08281">
    <property type="entry name" value="Sigma70_r4_2"/>
    <property type="match status" value="1"/>
</dbReference>
<name>A0A846ZD98_9ACTN</name>
<feature type="domain" description="RNA polymerase sigma factor 70 region 4 type 2" evidence="9">
    <location>
        <begin position="136"/>
        <end position="188"/>
    </location>
</feature>
<accession>A0A846ZD98</accession>
<evidence type="ECO:0000256" key="1">
    <source>
        <dbReference type="ARBA" id="ARBA00010641"/>
    </source>
</evidence>
<dbReference type="InterPro" id="IPR036388">
    <property type="entry name" value="WH-like_DNA-bd_sf"/>
</dbReference>
<evidence type="ECO:0000256" key="3">
    <source>
        <dbReference type="ARBA" id="ARBA00023015"/>
    </source>
</evidence>
<dbReference type="PANTHER" id="PTHR43133:SF65">
    <property type="entry name" value="ECF RNA POLYMERASE SIGMA FACTOR SIGG"/>
    <property type="match status" value="1"/>
</dbReference>
<dbReference type="Gene3D" id="1.10.10.10">
    <property type="entry name" value="Winged helix-like DNA-binding domain superfamily/Winged helix DNA-binding domain"/>
    <property type="match status" value="1"/>
</dbReference>
<evidence type="ECO:0000259" key="9">
    <source>
        <dbReference type="Pfam" id="PF08281"/>
    </source>
</evidence>
<dbReference type="AlphaFoldDB" id="A0A846ZD98"/>
<dbReference type="NCBIfam" id="NF006089">
    <property type="entry name" value="PRK08241.1"/>
    <property type="match status" value="1"/>
</dbReference>
<evidence type="ECO:0000256" key="7">
    <source>
        <dbReference type="RuleBase" id="RU000716"/>
    </source>
</evidence>
<dbReference type="PANTHER" id="PTHR43133">
    <property type="entry name" value="RNA POLYMERASE ECF-TYPE SIGMA FACTO"/>
    <property type="match status" value="1"/>
</dbReference>
<evidence type="ECO:0000259" key="10">
    <source>
        <dbReference type="Pfam" id="PF12680"/>
    </source>
</evidence>
<organism evidence="11 12">
    <name type="scientific">Actinomadura latina</name>
    <dbReference type="NCBI Taxonomy" id="163603"/>
    <lineage>
        <taxon>Bacteria</taxon>
        <taxon>Bacillati</taxon>
        <taxon>Actinomycetota</taxon>
        <taxon>Actinomycetes</taxon>
        <taxon>Streptosporangiales</taxon>
        <taxon>Thermomonosporaceae</taxon>
        <taxon>Actinomadura</taxon>
    </lineage>
</organism>
<dbReference type="Proteomes" id="UP000579250">
    <property type="component" value="Unassembled WGS sequence"/>
</dbReference>
<dbReference type="GO" id="GO:0016987">
    <property type="term" value="F:sigma factor activity"/>
    <property type="evidence" value="ECO:0007669"/>
    <property type="project" value="UniProtKB-KW"/>
</dbReference>
<protein>
    <recommendedName>
        <fullName evidence="7">RNA polymerase sigma factor</fullName>
    </recommendedName>
</protein>